<dbReference type="KEGG" id="hdn:Hden_0305"/>
<dbReference type="HOGENOM" id="CLU_033900_1_0_5"/>
<dbReference type="EMBL" id="CP002083">
    <property type="protein sequence ID" value="ADJ22130.1"/>
    <property type="molecule type" value="Genomic_DNA"/>
</dbReference>
<gene>
    <name evidence="7" type="ordered locus">Hden_0305</name>
</gene>
<dbReference type="GO" id="GO:0004130">
    <property type="term" value="F:cytochrome-c peroxidase activity"/>
    <property type="evidence" value="ECO:0007669"/>
    <property type="project" value="TreeGrafter"/>
</dbReference>
<protein>
    <recommendedName>
        <fullName evidence="6">Cytochrome c domain-containing protein</fullName>
    </recommendedName>
</protein>
<dbReference type="PROSITE" id="PS51007">
    <property type="entry name" value="CYTC"/>
    <property type="match status" value="2"/>
</dbReference>
<dbReference type="InterPro" id="IPR010538">
    <property type="entry name" value="DHOR"/>
</dbReference>
<dbReference type="InterPro" id="IPR009056">
    <property type="entry name" value="Cyt_c-like_dom"/>
</dbReference>
<dbReference type="PANTHER" id="PTHR30600">
    <property type="entry name" value="CYTOCHROME C PEROXIDASE-RELATED"/>
    <property type="match status" value="1"/>
</dbReference>
<dbReference type="GO" id="GO:0020037">
    <property type="term" value="F:heme binding"/>
    <property type="evidence" value="ECO:0007669"/>
    <property type="project" value="InterPro"/>
</dbReference>
<evidence type="ECO:0000256" key="2">
    <source>
        <dbReference type="ARBA" id="ARBA00022723"/>
    </source>
</evidence>
<evidence type="ECO:0000256" key="4">
    <source>
        <dbReference type="PROSITE-ProRule" id="PRU00433"/>
    </source>
</evidence>
<dbReference type="RefSeq" id="WP_013214349.1">
    <property type="nucleotide sequence ID" value="NC_014313.1"/>
</dbReference>
<evidence type="ECO:0000313" key="7">
    <source>
        <dbReference type="EMBL" id="ADJ22130.1"/>
    </source>
</evidence>
<keyword evidence="5" id="KW-0732">Signal</keyword>
<feature type="domain" description="Cytochrome c" evidence="6">
    <location>
        <begin position="29"/>
        <end position="171"/>
    </location>
</feature>
<organism evidence="7 8">
    <name type="scientific">Hyphomicrobium denitrificans (strain ATCC 51888 / DSM 1869 / NCIMB 11706 / TK 0415)</name>
    <dbReference type="NCBI Taxonomy" id="582899"/>
    <lineage>
        <taxon>Bacteria</taxon>
        <taxon>Pseudomonadati</taxon>
        <taxon>Pseudomonadota</taxon>
        <taxon>Alphaproteobacteria</taxon>
        <taxon>Hyphomicrobiales</taxon>
        <taxon>Hyphomicrobiaceae</taxon>
        <taxon>Hyphomicrobium</taxon>
    </lineage>
</organism>
<dbReference type="AlphaFoldDB" id="D8JQX8"/>
<dbReference type="OrthoDB" id="9805202at2"/>
<evidence type="ECO:0000256" key="3">
    <source>
        <dbReference type="ARBA" id="ARBA00023004"/>
    </source>
</evidence>
<evidence type="ECO:0000259" key="6">
    <source>
        <dbReference type="PROSITE" id="PS51007"/>
    </source>
</evidence>
<accession>D8JQX8</accession>
<sequence length="393" mass="42015" precursor="true">MTSGFRLWIKIALLAFATLWPRVADADPLDAAMGKALFDRMWVPAPASTDASDGLGPLFVSRSCTGCHGRGEGSHVVTREDGSQDLAGAVVRFGDAQGATDPFYGLELQTNAVPGLMPEGTVRYLPKLDLKLNDRALADGIKAGVRQAPSLFGRAAFDNVTDAEILKRVDADDRDGDGVRGRANVIAGRIGRYGWKAAQVTLEEQVAHAFAFDMGLSSPKQPRPYGDCTILETACLAAPNGESVLFKGRELSDDILRVVSVYLGTLRARHRATDPEAVALFAKAGCATCHVPSLATRDGGTVTAFTDLLLHDMGSALDDGVGEPGVKPQEWRTAPLIDGHVREKERRFLHDGSAANVAEAVAKHGGEGARSRDLFNALKPEDRQRLVDYVSGL</sequence>
<name>D8JQX8_HYPDA</name>
<keyword evidence="8" id="KW-1185">Reference proteome</keyword>
<dbReference type="Proteomes" id="UP000002033">
    <property type="component" value="Chromosome"/>
</dbReference>
<keyword evidence="2 4" id="KW-0479">Metal-binding</keyword>
<dbReference type="GO" id="GO:0009055">
    <property type="term" value="F:electron transfer activity"/>
    <property type="evidence" value="ECO:0007669"/>
    <property type="project" value="InterPro"/>
</dbReference>
<keyword evidence="1 4" id="KW-0349">Heme</keyword>
<reference evidence="8" key="1">
    <citation type="journal article" date="2011" name="J. Bacteriol.">
        <title>Genome sequences of eight morphologically diverse alphaproteobacteria.</title>
        <authorList>
            <consortium name="US DOE Joint Genome Institute"/>
            <person name="Brown P.J."/>
            <person name="Kysela D.T."/>
            <person name="Buechlein A."/>
            <person name="Hemmerich C."/>
            <person name="Brun Y.V."/>
        </authorList>
    </citation>
    <scope>NUCLEOTIDE SEQUENCE [LARGE SCALE GENOMIC DNA]</scope>
    <source>
        <strain evidence="8">ATCC 51888 / DSM 1869 / NCIB 11706 / TK 0415</strain>
    </source>
</reference>
<dbReference type="InterPro" id="IPR051395">
    <property type="entry name" value="Cytochrome_c_Peroxidase/MauG"/>
</dbReference>
<dbReference type="InterPro" id="IPR036909">
    <property type="entry name" value="Cyt_c-like_dom_sf"/>
</dbReference>
<dbReference type="GO" id="GO:0046872">
    <property type="term" value="F:metal ion binding"/>
    <property type="evidence" value="ECO:0007669"/>
    <property type="project" value="UniProtKB-KW"/>
</dbReference>
<dbReference type="eggNOG" id="COG3488">
    <property type="taxonomic scope" value="Bacteria"/>
</dbReference>
<evidence type="ECO:0000256" key="1">
    <source>
        <dbReference type="ARBA" id="ARBA00022617"/>
    </source>
</evidence>
<proteinExistence type="predicted"/>
<dbReference type="SUPFAM" id="SSF46626">
    <property type="entry name" value="Cytochrome c"/>
    <property type="match status" value="1"/>
</dbReference>
<dbReference type="STRING" id="582899.Hden_0305"/>
<dbReference type="PANTHER" id="PTHR30600:SF4">
    <property type="entry name" value="CYTOCHROME C DOMAIN-CONTAINING PROTEIN"/>
    <property type="match status" value="1"/>
</dbReference>
<dbReference type="Pfam" id="PF06537">
    <property type="entry name" value="DHOR"/>
    <property type="match status" value="1"/>
</dbReference>
<feature type="domain" description="Cytochrome c" evidence="6">
    <location>
        <begin position="272"/>
        <end position="393"/>
    </location>
</feature>
<keyword evidence="3 4" id="KW-0408">Iron</keyword>
<dbReference type="Gene3D" id="1.10.760.10">
    <property type="entry name" value="Cytochrome c-like domain"/>
    <property type="match status" value="1"/>
</dbReference>
<evidence type="ECO:0000256" key="5">
    <source>
        <dbReference type="SAM" id="SignalP"/>
    </source>
</evidence>
<evidence type="ECO:0000313" key="8">
    <source>
        <dbReference type="Proteomes" id="UP000002033"/>
    </source>
</evidence>
<feature type="signal peptide" evidence="5">
    <location>
        <begin position="1"/>
        <end position="26"/>
    </location>
</feature>
<feature type="chain" id="PRO_5003116229" description="Cytochrome c domain-containing protein" evidence="5">
    <location>
        <begin position="27"/>
        <end position="393"/>
    </location>
</feature>